<dbReference type="InterPro" id="IPR002241">
    <property type="entry name" value="Glyco_hydro_27"/>
</dbReference>
<keyword evidence="5" id="KW-1015">Disulfide bond</keyword>
<reference evidence="7" key="2">
    <citation type="journal article" date="2021" name="PeerJ">
        <title>Extensive microbial diversity within the chicken gut microbiome revealed by metagenomics and culture.</title>
        <authorList>
            <person name="Gilroy R."/>
            <person name="Ravi A."/>
            <person name="Getino M."/>
            <person name="Pursley I."/>
            <person name="Horton D.L."/>
            <person name="Alikhan N.F."/>
            <person name="Baker D."/>
            <person name="Gharbi K."/>
            <person name="Hall N."/>
            <person name="Watson M."/>
            <person name="Adriaenssens E.M."/>
            <person name="Foster-Nyarko E."/>
            <person name="Jarju S."/>
            <person name="Secka A."/>
            <person name="Antonio M."/>
            <person name="Oren A."/>
            <person name="Chaudhuri R.R."/>
            <person name="La Ragione R."/>
            <person name="Hildebrand F."/>
            <person name="Pallen M.J."/>
        </authorList>
    </citation>
    <scope>NUCLEOTIDE SEQUENCE</scope>
    <source>
        <strain evidence="7">ChiSxjej1B13-7958</strain>
    </source>
</reference>
<dbReference type="SUPFAM" id="SSF51011">
    <property type="entry name" value="Glycosyl hydrolase domain"/>
    <property type="match status" value="1"/>
</dbReference>
<dbReference type="EC" id="3.2.1.22" evidence="5"/>
<evidence type="ECO:0000313" key="7">
    <source>
        <dbReference type="EMBL" id="HIR46148.1"/>
    </source>
</evidence>
<evidence type="ECO:0000256" key="1">
    <source>
        <dbReference type="ARBA" id="ARBA00009743"/>
    </source>
</evidence>
<evidence type="ECO:0000256" key="5">
    <source>
        <dbReference type="RuleBase" id="RU361168"/>
    </source>
</evidence>
<keyword evidence="2" id="KW-0732">Signal</keyword>
<protein>
    <recommendedName>
        <fullName evidence="5">Alpha-galactosidase</fullName>
        <ecNumber evidence="5">3.2.1.22</ecNumber>
    </recommendedName>
    <alternativeName>
        <fullName evidence="5">Melibiase</fullName>
    </alternativeName>
</protein>
<evidence type="ECO:0000256" key="4">
    <source>
        <dbReference type="ARBA" id="ARBA00023295"/>
    </source>
</evidence>
<keyword evidence="3 5" id="KW-0378">Hydrolase</keyword>
<dbReference type="Gene3D" id="2.60.40.1180">
    <property type="entry name" value="Golgi alpha-mannosidase II"/>
    <property type="match status" value="1"/>
</dbReference>
<dbReference type="Pfam" id="PF16499">
    <property type="entry name" value="Melibiase_2"/>
    <property type="match status" value="1"/>
</dbReference>
<feature type="domain" description="Alpha galactosidase C-terminal" evidence="6">
    <location>
        <begin position="356"/>
        <end position="426"/>
    </location>
</feature>
<evidence type="ECO:0000313" key="8">
    <source>
        <dbReference type="Proteomes" id="UP000824242"/>
    </source>
</evidence>
<evidence type="ECO:0000259" key="6">
    <source>
        <dbReference type="Pfam" id="PF17801"/>
    </source>
</evidence>
<dbReference type="Proteomes" id="UP000824242">
    <property type="component" value="Unassembled WGS sequence"/>
</dbReference>
<accession>A0A9D1AMH3</accession>
<proteinExistence type="inferred from homology"/>
<dbReference type="InterPro" id="IPR013785">
    <property type="entry name" value="Aldolase_TIM"/>
</dbReference>
<dbReference type="EMBL" id="DVGZ01000005">
    <property type="protein sequence ID" value="HIR46148.1"/>
    <property type="molecule type" value="Genomic_DNA"/>
</dbReference>
<comment type="catalytic activity">
    <reaction evidence="5">
        <text>Hydrolysis of terminal, non-reducing alpha-D-galactose residues in alpha-D-galactosides, including galactose oligosaccharides, galactomannans and galactolipids.</text>
        <dbReference type="EC" id="3.2.1.22"/>
    </reaction>
</comment>
<dbReference type="InterPro" id="IPR041233">
    <property type="entry name" value="Melibiase_C"/>
</dbReference>
<dbReference type="AlphaFoldDB" id="A0A9D1AMH3"/>
<evidence type="ECO:0000256" key="2">
    <source>
        <dbReference type="ARBA" id="ARBA00022729"/>
    </source>
</evidence>
<gene>
    <name evidence="7" type="ORF">IAB89_00600</name>
</gene>
<dbReference type="SUPFAM" id="SSF51445">
    <property type="entry name" value="(Trans)glycosidases"/>
    <property type="match status" value="1"/>
</dbReference>
<dbReference type="GO" id="GO:0005975">
    <property type="term" value="P:carbohydrate metabolic process"/>
    <property type="evidence" value="ECO:0007669"/>
    <property type="project" value="InterPro"/>
</dbReference>
<dbReference type="PRINTS" id="PR00740">
    <property type="entry name" value="GLHYDRLASE27"/>
</dbReference>
<evidence type="ECO:0000256" key="3">
    <source>
        <dbReference type="ARBA" id="ARBA00022801"/>
    </source>
</evidence>
<keyword evidence="4 5" id="KW-0326">Glycosidase</keyword>
<comment type="similarity">
    <text evidence="1 5">Belongs to the glycosyl hydrolase 27 family.</text>
</comment>
<dbReference type="InterPro" id="IPR017853">
    <property type="entry name" value="GH"/>
</dbReference>
<dbReference type="InterPro" id="IPR013780">
    <property type="entry name" value="Glyco_hydro_b"/>
</dbReference>
<reference evidence="7" key="1">
    <citation type="submission" date="2020-10" db="EMBL/GenBank/DDBJ databases">
        <authorList>
            <person name="Gilroy R."/>
        </authorList>
    </citation>
    <scope>NUCLEOTIDE SEQUENCE</scope>
    <source>
        <strain evidence="7">ChiSxjej1B13-7958</strain>
    </source>
</reference>
<dbReference type="PANTHER" id="PTHR11452">
    <property type="entry name" value="ALPHA-GALACTOSIDASE/ALPHA-N-ACETYLGALACTOSAMINIDASE"/>
    <property type="match status" value="1"/>
</dbReference>
<dbReference type="CDD" id="cd14792">
    <property type="entry name" value="GH27"/>
    <property type="match status" value="1"/>
</dbReference>
<sequence length="430" mass="48433">MFIKSSKVAQTPPMGWNSWDCFAANVTEEQLMANARYMRDHLKDHGWQYVMCDIQWSEPLAGTEEGEYRPFATLCLDEYGRQIPAENRFPSSAGGKGFGPIADEIHAMGLKFGIHIMRGIPRQAVHAHMPVLGTEVTADRIASPFSISKWNGDMYGVDASKPGAQAYYDSIFQLYASWGVDFVKVDDICNTNLYIDNPYSASREIEMIAKAIQNCGRDMVLSLSPGPAVIEEAWHLKTYANMWRMTDDFWDKWEPLKHMFFRCELWQSHVGAGSWPDCDMLPLGKIGIGFRHPRMTNFTKDEQITMMTLWSVFRSPLMVGGDLPQNDEWTLSLLTNDEVIAVNQQGANPRLLEKTEDFRLWASDAPDGGLYLAGFNLSEEEKTFSLPLGDLEKTDAAARDLWAHRDLGTAPGEAVIPAHGSFLWKLTKAN</sequence>
<dbReference type="GO" id="GO:0004557">
    <property type="term" value="F:alpha-galactosidase activity"/>
    <property type="evidence" value="ECO:0007669"/>
    <property type="project" value="UniProtKB-EC"/>
</dbReference>
<name>A0A9D1AMH3_9FIRM</name>
<comment type="caution">
    <text evidence="7">The sequence shown here is derived from an EMBL/GenBank/DDBJ whole genome shotgun (WGS) entry which is preliminary data.</text>
</comment>
<organism evidence="7 8">
    <name type="scientific">Candidatus Caccousia avicola</name>
    <dbReference type="NCBI Taxonomy" id="2840721"/>
    <lineage>
        <taxon>Bacteria</taxon>
        <taxon>Bacillati</taxon>
        <taxon>Bacillota</taxon>
        <taxon>Clostridia</taxon>
        <taxon>Eubacteriales</taxon>
        <taxon>Oscillospiraceae</taxon>
        <taxon>Oscillospiraceae incertae sedis</taxon>
        <taxon>Candidatus Caccousia</taxon>
    </lineage>
</organism>
<dbReference type="Gene3D" id="3.20.20.70">
    <property type="entry name" value="Aldolase class I"/>
    <property type="match status" value="1"/>
</dbReference>
<dbReference type="Pfam" id="PF17801">
    <property type="entry name" value="Melibiase_C"/>
    <property type="match status" value="1"/>
</dbReference>
<dbReference type="PANTHER" id="PTHR11452:SF42">
    <property type="entry name" value="ALPHA-GALACTOSIDASE"/>
    <property type="match status" value="1"/>
</dbReference>